<keyword evidence="1" id="KW-0732">Signal</keyword>
<dbReference type="AlphaFoldDB" id="A0AAN6PLS5"/>
<dbReference type="EMBL" id="MU854368">
    <property type="protein sequence ID" value="KAK4040840.1"/>
    <property type="molecule type" value="Genomic_DNA"/>
</dbReference>
<evidence type="ECO:0000256" key="1">
    <source>
        <dbReference type="SAM" id="SignalP"/>
    </source>
</evidence>
<organism evidence="2 3">
    <name type="scientific">Parachaetomium inaequale</name>
    <dbReference type="NCBI Taxonomy" id="2588326"/>
    <lineage>
        <taxon>Eukaryota</taxon>
        <taxon>Fungi</taxon>
        <taxon>Dikarya</taxon>
        <taxon>Ascomycota</taxon>
        <taxon>Pezizomycotina</taxon>
        <taxon>Sordariomycetes</taxon>
        <taxon>Sordariomycetidae</taxon>
        <taxon>Sordariales</taxon>
        <taxon>Chaetomiaceae</taxon>
        <taxon>Parachaetomium</taxon>
    </lineage>
</organism>
<name>A0AAN6PLS5_9PEZI</name>
<evidence type="ECO:0000313" key="2">
    <source>
        <dbReference type="EMBL" id="KAK4040840.1"/>
    </source>
</evidence>
<evidence type="ECO:0000313" key="3">
    <source>
        <dbReference type="Proteomes" id="UP001303115"/>
    </source>
</evidence>
<protein>
    <submittedName>
        <fullName evidence="2">Uncharacterized protein</fullName>
    </submittedName>
</protein>
<proteinExistence type="predicted"/>
<dbReference type="Proteomes" id="UP001303115">
    <property type="component" value="Unassembled WGS sequence"/>
</dbReference>
<keyword evidence="3" id="KW-1185">Reference proteome</keyword>
<feature type="chain" id="PRO_5042838283" evidence="1">
    <location>
        <begin position="21"/>
        <end position="118"/>
    </location>
</feature>
<feature type="signal peptide" evidence="1">
    <location>
        <begin position="1"/>
        <end position="20"/>
    </location>
</feature>
<gene>
    <name evidence="2" type="ORF">C8A01DRAFT_35115</name>
</gene>
<accession>A0AAN6PLS5</accession>
<comment type="caution">
    <text evidence="2">The sequence shown here is derived from an EMBL/GenBank/DDBJ whole genome shotgun (WGS) entry which is preliminary data.</text>
</comment>
<reference evidence="3" key="1">
    <citation type="journal article" date="2023" name="Mol. Phylogenet. Evol.">
        <title>Genome-scale phylogeny and comparative genomics of the fungal order Sordariales.</title>
        <authorList>
            <person name="Hensen N."/>
            <person name="Bonometti L."/>
            <person name="Westerberg I."/>
            <person name="Brannstrom I.O."/>
            <person name="Guillou S."/>
            <person name="Cros-Aarteil S."/>
            <person name="Calhoun S."/>
            <person name="Haridas S."/>
            <person name="Kuo A."/>
            <person name="Mondo S."/>
            <person name="Pangilinan J."/>
            <person name="Riley R."/>
            <person name="LaButti K."/>
            <person name="Andreopoulos B."/>
            <person name="Lipzen A."/>
            <person name="Chen C."/>
            <person name="Yan M."/>
            <person name="Daum C."/>
            <person name="Ng V."/>
            <person name="Clum A."/>
            <person name="Steindorff A."/>
            <person name="Ohm R.A."/>
            <person name="Martin F."/>
            <person name="Silar P."/>
            <person name="Natvig D.O."/>
            <person name="Lalanne C."/>
            <person name="Gautier V."/>
            <person name="Ament-Velasquez S.L."/>
            <person name="Kruys A."/>
            <person name="Hutchinson M.I."/>
            <person name="Powell A.J."/>
            <person name="Barry K."/>
            <person name="Miller A.N."/>
            <person name="Grigoriev I.V."/>
            <person name="Debuchy R."/>
            <person name="Gladieux P."/>
            <person name="Hiltunen Thoren M."/>
            <person name="Johannesson H."/>
        </authorList>
    </citation>
    <scope>NUCLEOTIDE SEQUENCE [LARGE SCALE GENOMIC DNA]</scope>
    <source>
        <strain evidence="3">CBS 284.82</strain>
    </source>
</reference>
<sequence length="118" mass="12863">MRFTLPSLVLVSGLAQVGTATWIVDFYEKGCPKDGDTTNLDSVGSTSGQKGDEMWCYPVDSAHSGVLRGIEADGYKVDLFTDWLCHPQYLIETWTTDGCFVVNSEPNTVIAGARIVPK</sequence>